<evidence type="ECO:0000313" key="3">
    <source>
        <dbReference type="EMBL" id="KKU57576.1"/>
    </source>
</evidence>
<name>A0A0G1RKB8_UNCKA</name>
<proteinExistence type="predicted"/>
<evidence type="ECO:0000256" key="1">
    <source>
        <dbReference type="SAM" id="Phobius"/>
    </source>
</evidence>
<dbReference type="AlphaFoldDB" id="A0A0G1RKB8"/>
<dbReference type="Pfam" id="PF03703">
    <property type="entry name" value="bPH_2"/>
    <property type="match status" value="1"/>
</dbReference>
<sequence>MLNSFWRYPKNTWFDGEDHGEEILLVLRRHLITNLDWIFVAILLILTPFFANAILVFLNADTHAVFAPPFVFIFMLFWFLFTFGFVFENFINWFFNVYIVTNKRIVDMDFHGILFRNISEATLANVEDVTHTVSGTLQVVFNYGDVIVQTAGEQREFDFESVPSPARVQDIISDLVAQRRHP</sequence>
<keyword evidence="1" id="KW-0812">Transmembrane</keyword>
<evidence type="ECO:0000313" key="4">
    <source>
        <dbReference type="Proteomes" id="UP000034684"/>
    </source>
</evidence>
<keyword evidence="1" id="KW-1133">Transmembrane helix</keyword>
<keyword evidence="1" id="KW-0472">Membrane</keyword>
<feature type="domain" description="YdbS-like PH" evidence="2">
    <location>
        <begin position="93"/>
        <end position="172"/>
    </location>
</feature>
<dbReference type="InterPro" id="IPR005182">
    <property type="entry name" value="YdbS-like_PH"/>
</dbReference>
<dbReference type="EMBL" id="LCNN01000008">
    <property type="protein sequence ID" value="KKU57576.1"/>
    <property type="molecule type" value="Genomic_DNA"/>
</dbReference>
<dbReference type="PANTHER" id="PTHR37938:SF1">
    <property type="entry name" value="BLL0215 PROTEIN"/>
    <property type="match status" value="1"/>
</dbReference>
<evidence type="ECO:0000259" key="2">
    <source>
        <dbReference type="Pfam" id="PF03703"/>
    </source>
</evidence>
<gene>
    <name evidence="3" type="ORF">UX79_C0008G0010</name>
</gene>
<comment type="caution">
    <text evidence="3">The sequence shown here is derived from an EMBL/GenBank/DDBJ whole genome shotgun (WGS) entry which is preliminary data.</text>
</comment>
<protein>
    <recommendedName>
        <fullName evidence="2">YdbS-like PH domain-containing protein</fullName>
    </recommendedName>
</protein>
<dbReference type="Proteomes" id="UP000034684">
    <property type="component" value="Unassembled WGS sequence"/>
</dbReference>
<reference evidence="3 4" key="1">
    <citation type="journal article" date="2015" name="Nature">
        <title>rRNA introns, odd ribosomes, and small enigmatic genomes across a large radiation of phyla.</title>
        <authorList>
            <person name="Brown C.T."/>
            <person name="Hug L.A."/>
            <person name="Thomas B.C."/>
            <person name="Sharon I."/>
            <person name="Castelle C.J."/>
            <person name="Singh A."/>
            <person name="Wilkins M.J."/>
            <person name="Williams K.H."/>
            <person name="Banfield J.F."/>
        </authorList>
    </citation>
    <scope>NUCLEOTIDE SEQUENCE [LARGE SCALE GENOMIC DNA]</scope>
</reference>
<feature type="transmembrane region" description="Helical" evidence="1">
    <location>
        <begin position="37"/>
        <end position="58"/>
    </location>
</feature>
<dbReference type="PANTHER" id="PTHR37938">
    <property type="entry name" value="BLL0215 PROTEIN"/>
    <property type="match status" value="1"/>
</dbReference>
<accession>A0A0G1RKB8</accession>
<organism evidence="3 4">
    <name type="scientific">candidate division WWE3 bacterium GW2011_GWB1_47_11</name>
    <dbReference type="NCBI Taxonomy" id="1619117"/>
    <lineage>
        <taxon>Bacteria</taxon>
        <taxon>Katanobacteria</taxon>
    </lineage>
</organism>
<feature type="transmembrane region" description="Helical" evidence="1">
    <location>
        <begin position="70"/>
        <end position="95"/>
    </location>
</feature>